<comment type="caution">
    <text evidence="1">The sequence shown here is derived from an EMBL/GenBank/DDBJ whole genome shotgun (WGS) entry which is preliminary data.</text>
</comment>
<dbReference type="Pfam" id="PF04299">
    <property type="entry name" value="FMN_bind_2"/>
    <property type="match status" value="1"/>
</dbReference>
<dbReference type="AlphaFoldDB" id="A0A1J5QC21"/>
<reference evidence="1" key="1">
    <citation type="submission" date="2016-10" db="EMBL/GenBank/DDBJ databases">
        <title>Sequence of Gallionella enrichment culture.</title>
        <authorList>
            <person name="Poehlein A."/>
            <person name="Muehling M."/>
            <person name="Daniel R."/>
        </authorList>
    </citation>
    <scope>NUCLEOTIDE SEQUENCE</scope>
</reference>
<evidence type="ECO:0000313" key="1">
    <source>
        <dbReference type="EMBL" id="OIQ77527.1"/>
    </source>
</evidence>
<protein>
    <submittedName>
        <fullName evidence="1">Uncharacterized protein</fullName>
    </submittedName>
</protein>
<sequence length="45" mass="5109">MYTPTSFDQPDIQALHKRMRDHPLATLVTQGKLAATQRVLAIVKF</sequence>
<proteinExistence type="predicted"/>
<dbReference type="EMBL" id="MLJW01001594">
    <property type="protein sequence ID" value="OIQ77527.1"/>
    <property type="molecule type" value="Genomic_DNA"/>
</dbReference>
<gene>
    <name evidence="1" type="ORF">GALL_407780</name>
</gene>
<name>A0A1J5QC21_9ZZZZ</name>
<dbReference type="InterPro" id="IPR007396">
    <property type="entry name" value="TR_PAI2-type"/>
</dbReference>
<organism evidence="1">
    <name type="scientific">mine drainage metagenome</name>
    <dbReference type="NCBI Taxonomy" id="410659"/>
    <lineage>
        <taxon>unclassified sequences</taxon>
        <taxon>metagenomes</taxon>
        <taxon>ecological metagenomes</taxon>
    </lineage>
</organism>
<accession>A0A1J5QC21</accession>